<dbReference type="EMBL" id="CP000560">
    <property type="protein sequence ID" value="ABS73104.1"/>
    <property type="molecule type" value="Genomic_DNA"/>
</dbReference>
<dbReference type="InterPro" id="IPR006728">
    <property type="entry name" value="YezG-like"/>
</dbReference>
<keyword evidence="2" id="KW-1185">Reference proteome</keyword>
<dbReference type="Proteomes" id="UP000001120">
    <property type="component" value="Chromosome"/>
</dbReference>
<proteinExistence type="predicted"/>
<accession>A7Z278</accession>
<dbReference type="KEGG" id="bay:RBAM_007190"/>
<protein>
    <submittedName>
        <fullName evidence="1">TIGR01741 family protein</fullName>
    </submittedName>
</protein>
<dbReference type="InterPro" id="IPR036170">
    <property type="entry name" value="YezG-like_sf"/>
</dbReference>
<organism evidence="1 2">
    <name type="scientific">Bacillus velezensis (strain DSM 23117 / BGSC 10A6 / LMG 26770 / FZB42)</name>
    <name type="common">Bacillus amyloliquefaciens subsp. plantarum</name>
    <dbReference type="NCBI Taxonomy" id="326423"/>
    <lineage>
        <taxon>Bacteria</taxon>
        <taxon>Bacillati</taxon>
        <taxon>Bacillota</taxon>
        <taxon>Bacilli</taxon>
        <taxon>Bacillales</taxon>
        <taxon>Bacillaceae</taxon>
        <taxon>Bacillus</taxon>
        <taxon>Bacillus amyloliquefaciens group</taxon>
    </lineage>
</organism>
<evidence type="ECO:0000313" key="2">
    <source>
        <dbReference type="Proteomes" id="UP000001120"/>
    </source>
</evidence>
<dbReference type="Pfam" id="PF04634">
    <property type="entry name" value="YezG-like"/>
    <property type="match status" value="1"/>
</dbReference>
<dbReference type="AlphaFoldDB" id="A7Z278"/>
<dbReference type="Gene3D" id="3.30.500.20">
    <property type="entry name" value="BH3703-like domains"/>
    <property type="match status" value="1"/>
</dbReference>
<dbReference type="HOGENOM" id="CLU_107164_0_1_9"/>
<dbReference type="RefSeq" id="WP_012117018.1">
    <property type="nucleotide sequence ID" value="NC_009725.2"/>
</dbReference>
<reference evidence="1 2" key="1">
    <citation type="journal article" date="2007" name="Nat. Biotechnol.">
        <title>Comparative analysis of the complete genome sequence of the plant growth-promoting bacterium Bacillus amyloliquefaciens FZB42.</title>
        <authorList>
            <person name="Chen X.H."/>
            <person name="Koumoutsi A."/>
            <person name="Scholz R."/>
            <person name="Eisenreich A."/>
            <person name="Schneider K."/>
            <person name="Heinemeyer I."/>
            <person name="Morgenstern B."/>
            <person name="Voss B."/>
            <person name="Hess W.R."/>
            <person name="Reva O."/>
            <person name="Junge H."/>
            <person name="Voigt B."/>
            <person name="Jungblut P.R."/>
            <person name="Vater J."/>
            <person name="Sussmuth R."/>
            <person name="Liesegang H."/>
            <person name="Strittmatter A."/>
            <person name="Gottschalk G."/>
            <person name="Borriss R."/>
        </authorList>
    </citation>
    <scope>NUCLEOTIDE SEQUENCE [LARGE SCALE GENOMIC DNA]</scope>
    <source>
        <strain evidence="2">DSM 23117 / BGSC 10A6 / LMG 26770 / FZB42</strain>
    </source>
</reference>
<dbReference type="GeneID" id="93079854"/>
<dbReference type="NCBIfam" id="TIGR01741">
    <property type="entry name" value="staph_tand_hypo"/>
    <property type="match status" value="1"/>
</dbReference>
<name>A7Z278_BACVZ</name>
<dbReference type="SUPFAM" id="SSF160424">
    <property type="entry name" value="BH3703-like"/>
    <property type="match status" value="1"/>
</dbReference>
<evidence type="ECO:0000313" key="1">
    <source>
        <dbReference type="EMBL" id="ABS73104.1"/>
    </source>
</evidence>
<gene>
    <name evidence="1" type="ordered locus">RBAM_007190</name>
</gene>
<sequence length="167" mass="20120">MEIEKMGELYQQIAEGINEIIPSEWERVILYAEILDDSSEVFFYFNTPYNEDLIYSHNIPEHYHVSEEIYEELLFDLHDLFEELRDEFKENNQDIWTNLTLSLGISGEFSIDYNYEDVIQSPYTITQRQTIWTYKNVGIYPKSKPLKSFLKQYLSSQKLISHSFFWR</sequence>